<reference evidence="2" key="1">
    <citation type="submission" date="2023-04" db="EMBL/GenBank/DDBJ databases">
        <title>Black Yeasts Isolated from many extreme environments.</title>
        <authorList>
            <person name="Coleine C."/>
            <person name="Stajich J.E."/>
            <person name="Selbmann L."/>
        </authorList>
    </citation>
    <scope>NUCLEOTIDE SEQUENCE</scope>
    <source>
        <strain evidence="2">CCFEE 5312</strain>
    </source>
</reference>
<organism evidence="2 3">
    <name type="scientific">Extremus antarcticus</name>
    <dbReference type="NCBI Taxonomy" id="702011"/>
    <lineage>
        <taxon>Eukaryota</taxon>
        <taxon>Fungi</taxon>
        <taxon>Dikarya</taxon>
        <taxon>Ascomycota</taxon>
        <taxon>Pezizomycotina</taxon>
        <taxon>Dothideomycetes</taxon>
        <taxon>Dothideomycetidae</taxon>
        <taxon>Mycosphaerellales</taxon>
        <taxon>Extremaceae</taxon>
        <taxon>Extremus</taxon>
    </lineage>
</organism>
<accession>A0AAJ0GJS3</accession>
<evidence type="ECO:0000313" key="2">
    <source>
        <dbReference type="EMBL" id="KAK3058899.1"/>
    </source>
</evidence>
<feature type="region of interest" description="Disordered" evidence="1">
    <location>
        <begin position="192"/>
        <end position="261"/>
    </location>
</feature>
<keyword evidence="3" id="KW-1185">Reference proteome</keyword>
<protein>
    <submittedName>
        <fullName evidence="2">Uncharacterized protein</fullName>
    </submittedName>
</protein>
<proteinExistence type="predicted"/>
<evidence type="ECO:0000256" key="1">
    <source>
        <dbReference type="SAM" id="MobiDB-lite"/>
    </source>
</evidence>
<dbReference type="EMBL" id="JAWDJX010000001">
    <property type="protein sequence ID" value="KAK3058899.1"/>
    <property type="molecule type" value="Genomic_DNA"/>
</dbReference>
<dbReference type="AlphaFoldDB" id="A0AAJ0GJS3"/>
<name>A0AAJ0GJS3_9PEZI</name>
<dbReference type="Proteomes" id="UP001271007">
    <property type="component" value="Unassembled WGS sequence"/>
</dbReference>
<evidence type="ECO:0000313" key="3">
    <source>
        <dbReference type="Proteomes" id="UP001271007"/>
    </source>
</evidence>
<gene>
    <name evidence="2" type="ORF">LTR09_000464</name>
</gene>
<comment type="caution">
    <text evidence="2">The sequence shown here is derived from an EMBL/GenBank/DDBJ whole genome shotgun (WGS) entry which is preliminary data.</text>
</comment>
<sequence length="282" mass="30977">MCRINKIYFACDHSHTVRISQCQAQKTHTARGLYLHEREELYVSCRAEDLSLIINLPGLCGKCLRVGPAAALLNTRNAIQGILPENHPVRVGAEEWFQRKMQALDATYPKLLRAKTEVKPPSKSWAQMRKVRRKESLLSQEISNQPKKLDSSAGMWAADLETTAEVAEEEFKPAEIKPKKNGTVFVSEEFEWDSSEGWGGDSDEDASGWGGSSADSHSSDSELSNCDGESESHEDKSDDGDATEPITPQSSPELEASSPVKGGKCVLTFVEGFQGAEEAFGL</sequence>